<proteinExistence type="predicted"/>
<dbReference type="EMBL" id="BPWL01000010">
    <property type="protein sequence ID" value="GJJ14614.1"/>
    <property type="molecule type" value="Genomic_DNA"/>
</dbReference>
<keyword evidence="2" id="KW-1185">Reference proteome</keyword>
<protein>
    <submittedName>
        <fullName evidence="1">Uncharacterized protein</fullName>
    </submittedName>
</protein>
<gene>
    <name evidence="1" type="ORF">Clacol_008880</name>
</gene>
<accession>A0AAV5AN94</accession>
<dbReference type="Proteomes" id="UP001050691">
    <property type="component" value="Unassembled WGS sequence"/>
</dbReference>
<evidence type="ECO:0000313" key="2">
    <source>
        <dbReference type="Proteomes" id="UP001050691"/>
    </source>
</evidence>
<organism evidence="1 2">
    <name type="scientific">Clathrus columnatus</name>
    <dbReference type="NCBI Taxonomy" id="1419009"/>
    <lineage>
        <taxon>Eukaryota</taxon>
        <taxon>Fungi</taxon>
        <taxon>Dikarya</taxon>
        <taxon>Basidiomycota</taxon>
        <taxon>Agaricomycotina</taxon>
        <taxon>Agaricomycetes</taxon>
        <taxon>Phallomycetidae</taxon>
        <taxon>Phallales</taxon>
        <taxon>Clathraceae</taxon>
        <taxon>Clathrus</taxon>
    </lineage>
</organism>
<sequence>MPLGWTEHNAVIAYSEVSINRCVNSKQGVQVGINEEKYTVKQNCDAEMDLGISITSELVFKSAAVKAGSGTTRVPSLRANDLEVGDLTAL</sequence>
<reference evidence="1" key="1">
    <citation type="submission" date="2021-10" db="EMBL/GenBank/DDBJ databases">
        <title>De novo Genome Assembly of Clathrus columnatus (Basidiomycota, Fungi) Using Illumina and Nanopore Sequence Data.</title>
        <authorList>
            <person name="Ogiso-Tanaka E."/>
            <person name="Itagaki H."/>
            <person name="Hosoya T."/>
            <person name="Hosaka K."/>
        </authorList>
    </citation>
    <scope>NUCLEOTIDE SEQUENCE</scope>
    <source>
        <strain evidence="1">MO-923</strain>
    </source>
</reference>
<evidence type="ECO:0000313" key="1">
    <source>
        <dbReference type="EMBL" id="GJJ14614.1"/>
    </source>
</evidence>
<dbReference type="AlphaFoldDB" id="A0AAV5AN94"/>
<name>A0AAV5AN94_9AGAM</name>
<comment type="caution">
    <text evidence="1">The sequence shown here is derived from an EMBL/GenBank/DDBJ whole genome shotgun (WGS) entry which is preliminary data.</text>
</comment>